<dbReference type="InterPro" id="IPR052895">
    <property type="entry name" value="HetReg/Transcr_Mod"/>
</dbReference>
<dbReference type="OrthoDB" id="194358at2759"/>
<dbReference type="RefSeq" id="XP_007704912.1">
    <property type="nucleotide sequence ID" value="XM_007706722.1"/>
</dbReference>
<reference evidence="2 3" key="1">
    <citation type="journal article" date="2012" name="PLoS Pathog.">
        <title>Diverse lifestyles and strategies of plant pathogenesis encoded in the genomes of eighteen Dothideomycetes fungi.</title>
        <authorList>
            <person name="Ohm R.A."/>
            <person name="Feau N."/>
            <person name="Henrissat B."/>
            <person name="Schoch C.L."/>
            <person name="Horwitz B.A."/>
            <person name="Barry K.W."/>
            <person name="Condon B.J."/>
            <person name="Copeland A.C."/>
            <person name="Dhillon B."/>
            <person name="Glaser F."/>
            <person name="Hesse C.N."/>
            <person name="Kosti I."/>
            <person name="LaButti K."/>
            <person name="Lindquist E.A."/>
            <person name="Lucas S."/>
            <person name="Salamov A.A."/>
            <person name="Bradshaw R.E."/>
            <person name="Ciuffetti L."/>
            <person name="Hamelin R.C."/>
            <person name="Kema G.H.J."/>
            <person name="Lawrence C."/>
            <person name="Scott J.A."/>
            <person name="Spatafora J.W."/>
            <person name="Turgeon B.G."/>
            <person name="de Wit P.J.G.M."/>
            <person name="Zhong S."/>
            <person name="Goodwin S.B."/>
            <person name="Grigoriev I.V."/>
        </authorList>
    </citation>
    <scope>NUCLEOTIDE SEQUENCE [LARGE SCALE GENOMIC DNA]</scope>
    <source>
        <strain evidence="3">ND90Pr / ATCC 201652</strain>
    </source>
</reference>
<feature type="non-terminal residue" evidence="2">
    <location>
        <position position="80"/>
    </location>
</feature>
<reference evidence="3" key="2">
    <citation type="journal article" date="2013" name="PLoS Genet.">
        <title>Comparative genome structure, secondary metabolite, and effector coding capacity across Cochliobolus pathogens.</title>
        <authorList>
            <person name="Condon B.J."/>
            <person name="Leng Y."/>
            <person name="Wu D."/>
            <person name="Bushley K.E."/>
            <person name="Ohm R.A."/>
            <person name="Otillar R."/>
            <person name="Martin J."/>
            <person name="Schackwitz W."/>
            <person name="Grimwood J."/>
            <person name="MohdZainudin N."/>
            <person name="Xue C."/>
            <person name="Wang R."/>
            <person name="Manning V.A."/>
            <person name="Dhillon B."/>
            <person name="Tu Z.J."/>
            <person name="Steffenson B.J."/>
            <person name="Salamov A."/>
            <person name="Sun H."/>
            <person name="Lowry S."/>
            <person name="LaButti K."/>
            <person name="Han J."/>
            <person name="Copeland A."/>
            <person name="Lindquist E."/>
            <person name="Barry K."/>
            <person name="Schmutz J."/>
            <person name="Baker S.E."/>
            <person name="Ciuffetti L.M."/>
            <person name="Grigoriev I.V."/>
            <person name="Zhong S."/>
            <person name="Turgeon B.G."/>
        </authorList>
    </citation>
    <scope>NUCLEOTIDE SEQUENCE [LARGE SCALE GENOMIC DNA]</scope>
    <source>
        <strain evidence="3">ND90Pr / ATCC 201652</strain>
    </source>
</reference>
<accession>M2QW00</accession>
<dbReference type="InterPro" id="IPR010730">
    <property type="entry name" value="HET"/>
</dbReference>
<gene>
    <name evidence="2" type="ORF">COCSADRAFT_44482</name>
</gene>
<dbReference type="Pfam" id="PF06985">
    <property type="entry name" value="HET"/>
    <property type="match status" value="1"/>
</dbReference>
<dbReference type="PANTHER" id="PTHR24148:SF64">
    <property type="entry name" value="HETEROKARYON INCOMPATIBILITY DOMAIN-CONTAINING PROTEIN"/>
    <property type="match status" value="1"/>
</dbReference>
<evidence type="ECO:0000313" key="2">
    <source>
        <dbReference type="EMBL" id="EMD59274.1"/>
    </source>
</evidence>
<protein>
    <recommendedName>
        <fullName evidence="1">Heterokaryon incompatibility domain-containing protein</fullName>
    </recommendedName>
</protein>
<dbReference type="Proteomes" id="UP000016934">
    <property type="component" value="Unassembled WGS sequence"/>
</dbReference>
<dbReference type="GeneID" id="19140194"/>
<organism evidence="2 3">
    <name type="scientific">Cochliobolus sativus (strain ND90Pr / ATCC 201652)</name>
    <name type="common">Common root rot and spot blotch fungus</name>
    <name type="synonym">Bipolaris sorokiniana</name>
    <dbReference type="NCBI Taxonomy" id="665912"/>
    <lineage>
        <taxon>Eukaryota</taxon>
        <taxon>Fungi</taxon>
        <taxon>Dikarya</taxon>
        <taxon>Ascomycota</taxon>
        <taxon>Pezizomycotina</taxon>
        <taxon>Dothideomycetes</taxon>
        <taxon>Pleosporomycetidae</taxon>
        <taxon>Pleosporales</taxon>
        <taxon>Pleosporineae</taxon>
        <taxon>Pleosporaceae</taxon>
        <taxon>Bipolaris</taxon>
    </lineage>
</organism>
<feature type="non-terminal residue" evidence="2">
    <location>
        <position position="1"/>
    </location>
</feature>
<proteinExistence type="predicted"/>
<keyword evidence="3" id="KW-1185">Reference proteome</keyword>
<evidence type="ECO:0000313" key="3">
    <source>
        <dbReference type="Proteomes" id="UP000016934"/>
    </source>
</evidence>
<dbReference type="HOGENOM" id="CLU_004184_6_3_1"/>
<evidence type="ECO:0000259" key="1">
    <source>
        <dbReference type="Pfam" id="PF06985"/>
    </source>
</evidence>
<dbReference type="AlphaFoldDB" id="M2QW00"/>
<feature type="domain" description="Heterokaryon incompatibility" evidence="1">
    <location>
        <begin position="4"/>
        <end position="70"/>
    </location>
</feature>
<dbReference type="PANTHER" id="PTHR24148">
    <property type="entry name" value="ANKYRIN REPEAT DOMAIN-CONTAINING PROTEIN 39 HOMOLOG-RELATED"/>
    <property type="match status" value="1"/>
</dbReference>
<sequence>NRNKVQSTYNLFKALQTLVIRFLDSYLWNDMTCINQKDIKEVNVQVAIMAKIYAAAHRVIIWLEKSDEETERCLHLHRQI</sequence>
<name>M2QW00_COCSN</name>
<dbReference type="KEGG" id="bsc:COCSADRAFT_44482"/>
<dbReference type="EMBL" id="KB445653">
    <property type="protein sequence ID" value="EMD59274.1"/>
    <property type="molecule type" value="Genomic_DNA"/>
</dbReference>